<evidence type="ECO:0000313" key="2">
    <source>
        <dbReference type="EMBL" id="QRN52745.1"/>
    </source>
</evidence>
<protein>
    <submittedName>
        <fullName evidence="2">DUF2931 family protein</fullName>
    </submittedName>
</protein>
<keyword evidence="3" id="KW-1185">Reference proteome</keyword>
<gene>
    <name evidence="2" type="ORF">ISN74_14995</name>
</gene>
<feature type="chain" id="PRO_5047152305" evidence="1">
    <location>
        <begin position="19"/>
        <end position="227"/>
    </location>
</feature>
<evidence type="ECO:0000256" key="1">
    <source>
        <dbReference type="SAM" id="SignalP"/>
    </source>
</evidence>
<organism evidence="2 3">
    <name type="scientific">Dyella caseinilytica</name>
    <dbReference type="NCBI Taxonomy" id="1849581"/>
    <lineage>
        <taxon>Bacteria</taxon>
        <taxon>Pseudomonadati</taxon>
        <taxon>Pseudomonadota</taxon>
        <taxon>Gammaproteobacteria</taxon>
        <taxon>Lysobacterales</taxon>
        <taxon>Rhodanobacteraceae</taxon>
        <taxon>Dyella</taxon>
    </lineage>
</organism>
<dbReference type="RefSeq" id="WP_188799979.1">
    <property type="nucleotide sequence ID" value="NZ_BMIZ01000002.1"/>
</dbReference>
<keyword evidence="1" id="KW-0732">Signal</keyword>
<accession>A0ABX7GU17</accession>
<proteinExistence type="predicted"/>
<dbReference type="InterPro" id="IPR021326">
    <property type="entry name" value="DUF2931"/>
</dbReference>
<name>A0ABX7GU17_9GAMM</name>
<dbReference type="EMBL" id="CP064030">
    <property type="protein sequence ID" value="QRN52745.1"/>
    <property type="molecule type" value="Genomic_DNA"/>
</dbReference>
<reference evidence="2 3" key="1">
    <citation type="submission" date="2020-10" db="EMBL/GenBank/DDBJ databases">
        <title>Phylogeny of dyella-like bacteria.</title>
        <authorList>
            <person name="Fu J."/>
        </authorList>
    </citation>
    <scope>NUCLEOTIDE SEQUENCE [LARGE SCALE GENOMIC DNA]</scope>
    <source>
        <strain evidence="2 3">DHOB09</strain>
    </source>
</reference>
<evidence type="ECO:0000313" key="3">
    <source>
        <dbReference type="Proteomes" id="UP000663181"/>
    </source>
</evidence>
<feature type="signal peptide" evidence="1">
    <location>
        <begin position="1"/>
        <end position="18"/>
    </location>
</feature>
<dbReference type="Proteomes" id="UP000663181">
    <property type="component" value="Chromosome"/>
</dbReference>
<dbReference type="Pfam" id="PF11153">
    <property type="entry name" value="DUF2931"/>
    <property type="match status" value="1"/>
</dbReference>
<sequence length="227" mass="25754">MKYLCCLWLLFLTNCTTAGGSYKAPLPEDEDWYVGFFAPPYMEVWVERVDVEDAHGLYYRDVTGGTTGTSSQEDPEGWPEPMQVPMGAGRSITGSALPKRIFVRWQSLVEPQTYRITLNISESVREQMVKKMPYPKHPKGFAYQDLLAIELAPGGWVKAWIRSSVSTPVEILCQKAEVEPKGPDEGLNHGRYAYSLDKLNPETQEYLKTNTIPYDSWKCPEHPSSPR</sequence>